<name>A0A6F9DSM3_9ASCI</name>
<accession>A0A6F9DSM3</accession>
<feature type="compositionally biased region" description="Basic and acidic residues" evidence="2">
    <location>
        <begin position="1198"/>
        <end position="1208"/>
    </location>
</feature>
<keyword evidence="1" id="KW-0175">Coiled coil</keyword>
<evidence type="ECO:0000256" key="2">
    <source>
        <dbReference type="SAM" id="MobiDB-lite"/>
    </source>
</evidence>
<dbReference type="GO" id="GO:0019902">
    <property type="term" value="F:phosphatase binding"/>
    <property type="evidence" value="ECO:0007669"/>
    <property type="project" value="TreeGrafter"/>
</dbReference>
<proteinExistence type="evidence at transcript level"/>
<sequence length="1320" mass="156588">MSGKDEQQTDLLKRDMKLVAQKMKINSKGMLPSPASSKIPKSIQKHGTFIVDKSTVRTPLRNVHNSGVKKQTPNTLKKGMPRRRKLIQRPVGYTWNRGGRLKEIRIRTQARKFLFLWKAKTFGRMTFSEASAHHKRMLVKKYFKEWKADWWEKCGEWRLNAKADIHFRFKCCNKVWQDWMNFCKAQQIKKEKMIVADHYYASTTGTKHFTKWKMYIQLRRMKKAMYNQAYGIAATSRTKHVWQVWVEKQRQNKKDRENSQVAALHWATMTQKMMWKTWKDHFSAQLEFKEKKEIAISHYDTFLMREALNGWRQYILERRHKSRRVRKAMKFYIVNLKYYTLLQWKQRFSDRLNHYKKMELCLSLSVMVTKRKFFLYWMHYVDLIKMKRRKEAMANIHDRTRLLKLGIAALSTNVTHQVWKIENKSKALLFYKFKLVEISWITWKNKMERQEETDLQELTLIAREHYRVALQKMGFLGFISNWRKQKVFKQKFVKAEAQFMVKALPKYFSQWKKYVESARKVNKMKRLSTTFHSDVLLSKHFYQWWNRFDQSKETRTLERMAILHYKETTLRTCVEIWHSCTCQILSTNKKDAIARVHYRKALLCSTVRCWKSYTKSCREKEKKFQYAASYHYNSQLAGVWLSWRQYIENQRDKHVKFTLAVTFHSKTVTNKHWEAWMKYIAMVKQSKAVASTKLRLHQVSTKRIAFDAWRSGVALLRKERIQKVQALCHRNQFLSNLVFQKWRDWSTVHYYKKQQSQERVDNAVQFLNRCKLQRFFKDWKSATEIAKHNKVLVERASQHHNRKVSAVSFQAWILFRYIKLKKALMMRQANYLCMQNLLKKSFNQWQVALVDKHEEEVKTGDALWHWALTLQAKCFDQWREYNVERKRKRARYADAMDRRRYLKLREGCKQMLQYHSEKLRIRTKQDAIKQAQIRFGAYHLAWKYGKIWIEKVRNRLQNAEPTPDFRFDHKEYLPSSNLRSHTSVNLHPWIPRPFEVIERTTFETESIPMSTHRPAPRLPQFLNDSLQREGIYVPVVSTCTTHDYPHSPERDHHLQLEKPSTQLPIQSFPTTPESSPPKQVAISPNTVPGLIPIVSCDLGPSQAKIYQPCQNHSYQPATSADQMGMVLLPPSAFTVNTQEDVTPPASSLGSPLPPKPHCLDLSPSMQTHDNLRPPEHLVSQCDRSQDVEVGQVPVSSPDPRRDVPHIDDMERSPASQTFIASPSRDPVKDELVKIHGRLKEFQELKNRLKVLKQQKIVLESWLDDNLSSTAVSASLDISSVGDEINQVQDEIDNVTADLTHRKPEVERLALRIRVLCSQPT</sequence>
<gene>
    <name evidence="3" type="primary">Sfi1</name>
</gene>
<protein>
    <submittedName>
        <fullName evidence="3">Protein SFI1 homolog</fullName>
    </submittedName>
</protein>
<dbReference type="EMBL" id="LR790146">
    <property type="protein sequence ID" value="CAB3266008.1"/>
    <property type="molecule type" value="mRNA"/>
</dbReference>
<feature type="coiled-coil region" evidence="1">
    <location>
        <begin position="1234"/>
        <end position="1297"/>
    </location>
</feature>
<evidence type="ECO:0000313" key="3">
    <source>
        <dbReference type="EMBL" id="CAB3266008.1"/>
    </source>
</evidence>
<reference evidence="3" key="1">
    <citation type="submission" date="2020-04" db="EMBL/GenBank/DDBJ databases">
        <authorList>
            <person name="Neveu A P."/>
        </authorList>
    </citation>
    <scope>NUCLEOTIDE SEQUENCE</scope>
    <source>
        <tissue evidence="3">Whole embryo</tissue>
    </source>
</reference>
<dbReference type="PANTHER" id="PTHR22028">
    <property type="entry name" value="SFI1 SPINDLE BODY DOMAIN-CONTAINING PROTEIN-RELATED"/>
    <property type="match status" value="1"/>
</dbReference>
<feature type="region of interest" description="Disordered" evidence="2">
    <location>
        <begin position="1136"/>
        <end position="1208"/>
    </location>
</feature>
<evidence type="ECO:0000256" key="1">
    <source>
        <dbReference type="SAM" id="Coils"/>
    </source>
</evidence>
<dbReference type="InterPro" id="IPR052270">
    <property type="entry name" value="CACF_protein"/>
</dbReference>
<organism evidence="3">
    <name type="scientific">Phallusia mammillata</name>
    <dbReference type="NCBI Taxonomy" id="59560"/>
    <lineage>
        <taxon>Eukaryota</taxon>
        <taxon>Metazoa</taxon>
        <taxon>Chordata</taxon>
        <taxon>Tunicata</taxon>
        <taxon>Ascidiacea</taxon>
        <taxon>Phlebobranchia</taxon>
        <taxon>Ascidiidae</taxon>
        <taxon>Phallusia</taxon>
    </lineage>
</organism>
<dbReference type="PANTHER" id="PTHR22028:SF4">
    <property type="entry name" value="PROTEIN SFI1 HOMOLOG"/>
    <property type="match status" value="1"/>
</dbReference>